<dbReference type="OrthoDB" id="7268209at2"/>
<accession>A0A845B5Z9</accession>
<proteinExistence type="predicted"/>
<keyword evidence="2" id="KW-1185">Reference proteome</keyword>
<dbReference type="Proteomes" id="UP000460715">
    <property type="component" value="Unassembled WGS sequence"/>
</dbReference>
<reference evidence="1 2" key="1">
    <citation type="submission" date="2019-03" db="EMBL/GenBank/DDBJ databases">
        <title>Roseomonas sp. a novel Roseomonas species isolated from Sea whip Gorgonian.</title>
        <authorList>
            <person name="Li F."/>
            <person name="Pan X."/>
            <person name="Huang S."/>
            <person name="Li Z."/>
            <person name="Meng B."/>
        </authorList>
    </citation>
    <scope>NUCLEOTIDE SEQUENCE [LARGE SCALE GENOMIC DNA]</scope>
    <source>
        <strain evidence="1 2">M0104</strain>
    </source>
</reference>
<organism evidence="1 2">
    <name type="scientific">Teichococcus coralli</name>
    <dbReference type="NCBI Taxonomy" id="2545983"/>
    <lineage>
        <taxon>Bacteria</taxon>
        <taxon>Pseudomonadati</taxon>
        <taxon>Pseudomonadota</taxon>
        <taxon>Alphaproteobacteria</taxon>
        <taxon>Acetobacterales</taxon>
        <taxon>Roseomonadaceae</taxon>
        <taxon>Roseomonas</taxon>
    </lineage>
</organism>
<protein>
    <submittedName>
        <fullName evidence="1">Uncharacterized protein</fullName>
    </submittedName>
</protein>
<comment type="caution">
    <text evidence="1">The sequence shown here is derived from an EMBL/GenBank/DDBJ whole genome shotgun (WGS) entry which is preliminary data.</text>
</comment>
<dbReference type="EMBL" id="SNVJ01000001">
    <property type="protein sequence ID" value="MXP61838.1"/>
    <property type="molecule type" value="Genomic_DNA"/>
</dbReference>
<dbReference type="AlphaFoldDB" id="A0A845B5Z9"/>
<gene>
    <name evidence="1" type="ORF">E0493_00550</name>
</gene>
<sequence>MTKDELTAWALANGWQMLGGHPSLTKPTAPKEAIVRLVLKATVANLEVKKPAGKWEKVGGESYAGIVPDEEDGLPRGLGFEKVPSITKLMQDNRDRMVFARFGG</sequence>
<dbReference type="RefSeq" id="WP_160934962.1">
    <property type="nucleotide sequence ID" value="NZ_SNVJ01000001.1"/>
</dbReference>
<evidence type="ECO:0000313" key="2">
    <source>
        <dbReference type="Proteomes" id="UP000460715"/>
    </source>
</evidence>
<name>A0A845B5Z9_9PROT</name>
<evidence type="ECO:0000313" key="1">
    <source>
        <dbReference type="EMBL" id="MXP61838.1"/>
    </source>
</evidence>